<comment type="caution">
    <text evidence="2">The sequence shown here is derived from an EMBL/GenBank/DDBJ whole genome shotgun (WGS) entry which is preliminary data.</text>
</comment>
<protein>
    <recommendedName>
        <fullName evidence="1">Dienelactone hydrolase domain-containing protein</fullName>
    </recommendedName>
</protein>
<dbReference type="KEGG" id="lmat:92510852"/>
<evidence type="ECO:0000259" key="1">
    <source>
        <dbReference type="Pfam" id="PF01738"/>
    </source>
</evidence>
<feature type="domain" description="Dienelactone hydrolase" evidence="1">
    <location>
        <begin position="29"/>
        <end position="236"/>
    </location>
</feature>
<dbReference type="InterPro" id="IPR002925">
    <property type="entry name" value="Dienelactn_hydro"/>
</dbReference>
<dbReference type="GO" id="GO:0016787">
    <property type="term" value="F:hydrolase activity"/>
    <property type="evidence" value="ECO:0007669"/>
    <property type="project" value="InterPro"/>
</dbReference>
<reference evidence="2 3" key="1">
    <citation type="submission" date="2021-03" db="EMBL/GenBank/DDBJ databases">
        <title>Leishmania (Mundinia) martiniquensis Genome sequencing and assembly.</title>
        <authorList>
            <person name="Almutairi H."/>
            <person name="Gatherer D."/>
        </authorList>
    </citation>
    <scope>NUCLEOTIDE SEQUENCE [LARGE SCALE GENOMIC DNA]</scope>
    <source>
        <strain evidence="2">LSCM1</strain>
    </source>
</reference>
<sequence length="240" mass="26812">MSAEHPNRCCPTDKGVAKCAYHPNGDGFYMVGPYDSKAGVVLVSDIFGMEENSKRLADMLAQQGYLVLMPDFFERQPWPASEWPADFESERWTAHMKRISDLDFFAPRMEKAIAVLRGMGCLKVGAIGMCWGSALSFMMAAQSKVDAAATAHPARLTAANVKAAMTPVLVMPSKDEPPMEEIEAAVNAHPIEPRVYKRFEALPHGFFGARYDPDSYTGEEVKEEEEARELLFKFFEMTLR</sequence>
<accession>A0A836GIL2</accession>
<dbReference type="InterPro" id="IPR029058">
    <property type="entry name" value="AB_hydrolase_fold"/>
</dbReference>
<dbReference type="EMBL" id="JAFEUZ010000036">
    <property type="protein sequence ID" value="KAG5464508.1"/>
    <property type="molecule type" value="Genomic_DNA"/>
</dbReference>
<dbReference type="OrthoDB" id="2147163at2759"/>
<dbReference type="Proteomes" id="UP000673552">
    <property type="component" value="Chromosome 36"/>
</dbReference>
<organism evidence="2 3">
    <name type="scientific">Leishmania martiniquensis</name>
    <dbReference type="NCBI Taxonomy" id="1580590"/>
    <lineage>
        <taxon>Eukaryota</taxon>
        <taxon>Discoba</taxon>
        <taxon>Euglenozoa</taxon>
        <taxon>Kinetoplastea</taxon>
        <taxon>Metakinetoplastina</taxon>
        <taxon>Trypanosomatida</taxon>
        <taxon>Trypanosomatidae</taxon>
        <taxon>Leishmaniinae</taxon>
        <taxon>Leishmania</taxon>
    </lineage>
</organism>
<dbReference type="AlphaFoldDB" id="A0A836GIL2"/>
<dbReference type="GeneID" id="92510852"/>
<evidence type="ECO:0000313" key="3">
    <source>
        <dbReference type="Proteomes" id="UP000673552"/>
    </source>
</evidence>
<dbReference type="PANTHER" id="PTHR17630">
    <property type="entry name" value="DIENELACTONE HYDROLASE"/>
    <property type="match status" value="1"/>
</dbReference>
<dbReference type="PANTHER" id="PTHR17630:SF44">
    <property type="entry name" value="PROTEIN AIM2"/>
    <property type="match status" value="1"/>
</dbReference>
<dbReference type="SUPFAM" id="SSF53474">
    <property type="entry name" value="alpha/beta-Hydrolases"/>
    <property type="match status" value="1"/>
</dbReference>
<keyword evidence="3" id="KW-1185">Reference proteome</keyword>
<dbReference type="Gene3D" id="3.40.50.1820">
    <property type="entry name" value="alpha/beta hydrolase"/>
    <property type="match status" value="1"/>
</dbReference>
<proteinExistence type="predicted"/>
<evidence type="ECO:0000313" key="2">
    <source>
        <dbReference type="EMBL" id="KAG5464508.1"/>
    </source>
</evidence>
<name>A0A836GIL2_9TRYP</name>
<dbReference type="RefSeq" id="XP_067174445.1">
    <property type="nucleotide sequence ID" value="XM_067318340.1"/>
</dbReference>
<dbReference type="Pfam" id="PF01738">
    <property type="entry name" value="DLH"/>
    <property type="match status" value="1"/>
</dbReference>
<gene>
    <name evidence="2" type="ORF">LSCM1_00698</name>
</gene>